<dbReference type="CDD" id="cd17300">
    <property type="entry name" value="PIPKc_PIKfyve"/>
    <property type="match status" value="1"/>
</dbReference>
<feature type="compositionally biased region" description="Basic and acidic residues" evidence="10">
    <location>
        <begin position="1641"/>
        <end position="1671"/>
    </location>
</feature>
<dbReference type="InterPro" id="IPR002423">
    <property type="entry name" value="Cpn60/GroEL/TCP-1"/>
</dbReference>
<evidence type="ECO:0000256" key="1">
    <source>
        <dbReference type="ARBA" id="ARBA00012009"/>
    </source>
</evidence>
<evidence type="ECO:0000313" key="13">
    <source>
        <dbReference type="Proteomes" id="UP001454036"/>
    </source>
</evidence>
<dbReference type="SMART" id="SM00330">
    <property type="entry name" value="PIPKc"/>
    <property type="match status" value="1"/>
</dbReference>
<dbReference type="EC" id="2.7.1.150" evidence="1"/>
<dbReference type="Pfam" id="PF00118">
    <property type="entry name" value="Cpn60_TCP1"/>
    <property type="match status" value="1"/>
</dbReference>
<dbReference type="FunFam" id="3.30.810.10:FF:000001">
    <property type="entry name" value="1-phosphatidylinositol 3-phosphate 5-kinase FAB1"/>
    <property type="match status" value="1"/>
</dbReference>
<organism evidence="12 13">
    <name type="scientific">Lithospermum erythrorhizon</name>
    <name type="common">Purple gromwell</name>
    <name type="synonym">Lithospermum officinale var. erythrorhizon</name>
    <dbReference type="NCBI Taxonomy" id="34254"/>
    <lineage>
        <taxon>Eukaryota</taxon>
        <taxon>Viridiplantae</taxon>
        <taxon>Streptophyta</taxon>
        <taxon>Embryophyta</taxon>
        <taxon>Tracheophyta</taxon>
        <taxon>Spermatophyta</taxon>
        <taxon>Magnoliopsida</taxon>
        <taxon>eudicotyledons</taxon>
        <taxon>Gunneridae</taxon>
        <taxon>Pentapetalae</taxon>
        <taxon>asterids</taxon>
        <taxon>lamiids</taxon>
        <taxon>Boraginales</taxon>
        <taxon>Boraginaceae</taxon>
        <taxon>Boraginoideae</taxon>
        <taxon>Lithospermeae</taxon>
        <taxon>Lithospermum</taxon>
    </lineage>
</organism>
<feature type="coiled-coil region" evidence="9">
    <location>
        <begin position="967"/>
        <end position="994"/>
    </location>
</feature>
<dbReference type="Gene3D" id="3.30.800.10">
    <property type="entry name" value="Phosphatidylinositol Phosphate Kinase II Beta"/>
    <property type="match status" value="1"/>
</dbReference>
<keyword evidence="13" id="KW-1185">Reference proteome</keyword>
<dbReference type="FunFam" id="3.50.7.10:FF:000007">
    <property type="entry name" value="1-phosphatidylinositol 3-phosphate 5-kinase isoform X1"/>
    <property type="match status" value="1"/>
</dbReference>
<feature type="compositionally biased region" description="Basic and acidic residues" evidence="10">
    <location>
        <begin position="14"/>
        <end position="30"/>
    </location>
</feature>
<keyword evidence="2 8" id="KW-0808">Transferase</keyword>
<evidence type="ECO:0000256" key="6">
    <source>
        <dbReference type="ARBA" id="ARBA00023464"/>
    </source>
</evidence>
<accession>A0AAV3PI09</accession>
<dbReference type="GO" id="GO:0000285">
    <property type="term" value="F:1-phosphatidylinositol-3-phosphate 5-kinase activity"/>
    <property type="evidence" value="ECO:0007669"/>
    <property type="project" value="UniProtKB-EC"/>
</dbReference>
<dbReference type="PANTHER" id="PTHR45748:SF4">
    <property type="entry name" value="1-PHOSPHATIDYLINOSITOL-3-PHOSPHATE 5-KINASE FAB1D-RELATED"/>
    <property type="match status" value="1"/>
</dbReference>
<dbReference type="InterPro" id="IPR044769">
    <property type="entry name" value="PIKfyve_PIPKc"/>
</dbReference>
<evidence type="ECO:0000256" key="3">
    <source>
        <dbReference type="ARBA" id="ARBA00022741"/>
    </source>
</evidence>
<dbReference type="SUPFAM" id="SSF52029">
    <property type="entry name" value="GroEL apical domain-like"/>
    <property type="match status" value="1"/>
</dbReference>
<dbReference type="PANTHER" id="PTHR45748">
    <property type="entry name" value="1-PHOSPHATIDYLINOSITOL 3-PHOSPHATE 5-KINASE-RELATED"/>
    <property type="match status" value="1"/>
</dbReference>
<proteinExistence type="predicted"/>
<dbReference type="InterPro" id="IPR027483">
    <property type="entry name" value="PInositol-4-P-4/5-kinase_C_sf"/>
</dbReference>
<feature type="region of interest" description="Disordered" evidence="10">
    <location>
        <begin position="139"/>
        <end position="179"/>
    </location>
</feature>
<evidence type="ECO:0000256" key="5">
    <source>
        <dbReference type="ARBA" id="ARBA00022840"/>
    </source>
</evidence>
<evidence type="ECO:0000256" key="7">
    <source>
        <dbReference type="ARBA" id="ARBA00077223"/>
    </source>
</evidence>
<sequence length="1688" mass="189265">MCHCCGPQSMDSENCTKKQGSDVTTDKGDTVESCEVCHRKQDAKLDDSNPRAIPSLSPVASLSSSASSISNFSDISVDANSYQRDGLDECSTDRNREDNFVVRPHENGVDPSKSLLSNENAGSSAFNYDLIKSDKNQIVISGGPESESSNMEDASETSSTNEEFDAHFWLPPEPKDEDDVIDSVAKYDDDDDDEDNEYNDNVKWSESNSLKSFEDVGSAIFKAKEEKKKALEKVMNGKFKTFVGQLLKTVGVEESETAGDSWMNIVTSLSWQAASYIKPGYNKLKAVDPNEYVKIKCIATGSCTQSRVIRGLVFKKHAAHKRMPAKYKHPKILLIEGALGLSSTGLSSFKSMQQEEDIQNRIVDMIEMYHPNVIMVEKAVSRDIQESILAKGMTLVLDMKLHRLERIARCTGSPIISSDSPVPQKLRQCDSFYFEKFLEEHAPVDEGGKRPSKTLMFLEGCSTRRGCSILLKGADSDVLKRVKYVVRCAVGMAYHIMLETSFLLDQRAMFSTIGIREIRNVALPSQQIKTVGSGEVNVCSSMESDVATTLSRVIDITIPNRVNQESPPPVAEENSTFSFDPYNPLIGSGFPSFIGDKILNHNALRVENEVQISRSPPLEYSIDDEPKVPSNGEEILDAEHSHPSLVSTGDILETQISSNEKIPDHEIPILNDEVQRVGSLKLQGHLDEEPKVLSNDEEVHDIDQPDSFSVGTGNFSDTQNCNNMDDIGPMLDTEGILVLVSTRNASRGSMCEHRHFSRIKFYQNFDVPLGKFLLDDLLNQRLLCKACSDPPEDHIFYYAHHNKQLTIQVRRLPTDKCLSGETEGKLWMWSRCGKCKFHNGSSKSTKRVLISNAARGLSFGKFLELGFSHNSSFGPSFCGHMFHNDFLHFFGFGPMVAMFKYSKVATYSVSLPPQKLDFRSNLTGDCLKKIFEDVHSIGVEIFQDIKKSLKKIGPKFVDVTLNIQGSIKEFSDIEEMLNQERDQFEAELHNAVQNENQDEAVYKFLGLNRVKLVLLIESYVWDQRIHALLSCDVSKTKDKAIDMREGQTHSERDANGIDDVIGLDNGGHSGDKVWDDSSRINIKRVISEEIQIGGDNQASGGQIVLSIDENTGRLLHENGLYDMDQGSKSDVTAYSYSHSRSESCPEDGSLMGNQLQKEETVPLTTNATVPALNLSTSQKGRSSSLNAKLTNDKGPIWLPFYEIVNHCMHDIFENFRRDTQPRFGSVLSFPLESMAHRIIADEGSKLHVPLGNYYILTDYENELSSIIACALAKDRLLAGEDIESENSFYDDSNENSHILPRLISFASSRFSSTSSLDLYSHASSSMHLEDSSQSSVDGWLGPGDTHREILLGKISGKPKYSIICLYASRFRELRNRWCPSEADYIASLSRCKSWDAKGGKSKSIFAKTLDDRFIIKEIKRAEFDSFVKFAPEYFGYMNQCHERQNQTCLAKILGIYQVVGRQTSGKETRHDLMVMENLSFGRNFTRSYDLKGALHARLNTSGIGSGDVLLDQNFVNDMNSSPLYVSRQSKRLLQRGYWNDTSFLKSIQVMDYSLLVGVDSERQELVCGIIDYLRQYTWDKQLETWVKSSLVPKNLLPTIISPGEYYRRFRKFIDTHFVSVPDDWCFQRSKSCLLCGPGERPLEHSSSHEPGEYEIDRAHGKSPEESEHEDNSSPYDIPVEETGNLTSA</sequence>
<gene>
    <name evidence="12" type="ORF">LIER_10033</name>
</gene>
<feature type="domain" description="PIPK" evidence="11">
    <location>
        <begin position="1298"/>
        <end position="1617"/>
    </location>
</feature>
<comment type="caution">
    <text evidence="12">The sequence shown here is derived from an EMBL/GenBank/DDBJ whole genome shotgun (WGS) entry which is preliminary data.</text>
</comment>
<dbReference type="CDD" id="cd03334">
    <property type="entry name" value="Fab1_TCP"/>
    <property type="match status" value="1"/>
</dbReference>
<feature type="region of interest" description="Disordered" evidence="10">
    <location>
        <begin position="1"/>
        <end position="30"/>
    </location>
</feature>
<keyword evidence="3 8" id="KW-0547">Nucleotide-binding</keyword>
<feature type="compositionally biased region" description="Polar residues" evidence="10">
    <location>
        <begin position="146"/>
        <end position="161"/>
    </location>
</feature>
<comment type="subunit">
    <text evidence="6">Component of the PI(3,5)P2 regulatory complex at least composed of ATG18, SAC/FIG4, FAB1 and VAC14.</text>
</comment>
<dbReference type="Gene3D" id="3.30.810.10">
    <property type="entry name" value="2-Layer Sandwich"/>
    <property type="match status" value="1"/>
</dbReference>
<keyword evidence="9" id="KW-0175">Coiled coil</keyword>
<feature type="region of interest" description="Disordered" evidence="10">
    <location>
        <begin position="42"/>
        <end position="66"/>
    </location>
</feature>
<dbReference type="EMBL" id="BAABME010001753">
    <property type="protein sequence ID" value="GAA0151284.1"/>
    <property type="molecule type" value="Genomic_DNA"/>
</dbReference>
<evidence type="ECO:0000256" key="9">
    <source>
        <dbReference type="SAM" id="Coils"/>
    </source>
</evidence>
<dbReference type="GO" id="GO:0046854">
    <property type="term" value="P:phosphatidylinositol phosphate biosynthetic process"/>
    <property type="evidence" value="ECO:0007669"/>
    <property type="project" value="TreeGrafter"/>
</dbReference>
<evidence type="ECO:0000313" key="12">
    <source>
        <dbReference type="EMBL" id="GAA0151284.1"/>
    </source>
</evidence>
<protein>
    <recommendedName>
        <fullName evidence="1">1-phosphatidylinositol-3-phosphate 5-kinase</fullName>
        <ecNumber evidence="1">2.7.1.150</ecNumber>
    </recommendedName>
    <alternativeName>
        <fullName evidence="7">Phosphatidylinositol 3-phosphate 5-kinase type III</fullName>
    </alternativeName>
</protein>
<evidence type="ECO:0000256" key="4">
    <source>
        <dbReference type="ARBA" id="ARBA00022777"/>
    </source>
</evidence>
<evidence type="ECO:0000256" key="2">
    <source>
        <dbReference type="ARBA" id="ARBA00022679"/>
    </source>
</evidence>
<name>A0AAV3PI09_LITER</name>
<dbReference type="PROSITE" id="PS51455">
    <property type="entry name" value="PIPK"/>
    <property type="match status" value="1"/>
</dbReference>
<keyword evidence="5 8" id="KW-0067">ATP-binding</keyword>
<dbReference type="SUPFAM" id="SSF56104">
    <property type="entry name" value="SAICAR synthase-like"/>
    <property type="match status" value="1"/>
</dbReference>
<dbReference type="GO" id="GO:0010008">
    <property type="term" value="C:endosome membrane"/>
    <property type="evidence" value="ECO:0007669"/>
    <property type="project" value="TreeGrafter"/>
</dbReference>
<dbReference type="Pfam" id="PF01504">
    <property type="entry name" value="PIP5K"/>
    <property type="match status" value="2"/>
</dbReference>
<evidence type="ECO:0000256" key="8">
    <source>
        <dbReference type="PROSITE-ProRule" id="PRU00781"/>
    </source>
</evidence>
<feature type="compositionally biased region" description="Low complexity" evidence="10">
    <location>
        <begin position="54"/>
        <end position="66"/>
    </location>
</feature>
<dbReference type="Proteomes" id="UP001454036">
    <property type="component" value="Unassembled WGS sequence"/>
</dbReference>
<dbReference type="Gene3D" id="3.50.7.10">
    <property type="entry name" value="GroEL"/>
    <property type="match status" value="1"/>
</dbReference>
<keyword evidence="4 8" id="KW-0418">Kinase</keyword>
<dbReference type="InterPro" id="IPR027484">
    <property type="entry name" value="PInositol-4-P-5-kinase_N"/>
</dbReference>
<dbReference type="InterPro" id="IPR002498">
    <property type="entry name" value="PInositol-4-P-4/5-kinase_core"/>
</dbReference>
<dbReference type="GO" id="GO:0005524">
    <property type="term" value="F:ATP binding"/>
    <property type="evidence" value="ECO:0007669"/>
    <property type="project" value="UniProtKB-UniRule"/>
</dbReference>
<evidence type="ECO:0000259" key="11">
    <source>
        <dbReference type="PROSITE" id="PS51455"/>
    </source>
</evidence>
<feature type="region of interest" description="Disordered" evidence="10">
    <location>
        <begin position="1641"/>
        <end position="1688"/>
    </location>
</feature>
<evidence type="ECO:0000256" key="10">
    <source>
        <dbReference type="SAM" id="MobiDB-lite"/>
    </source>
</evidence>
<reference evidence="12 13" key="1">
    <citation type="submission" date="2024-01" db="EMBL/GenBank/DDBJ databases">
        <title>The complete chloroplast genome sequence of Lithospermum erythrorhizon: insights into the phylogenetic relationship among Boraginaceae species and the maternal lineages of purple gromwells.</title>
        <authorList>
            <person name="Okada T."/>
            <person name="Watanabe K."/>
        </authorList>
    </citation>
    <scope>NUCLEOTIDE SEQUENCE [LARGE SCALE GENOMIC DNA]</scope>
</reference>
<dbReference type="InterPro" id="IPR027409">
    <property type="entry name" value="GroEL-like_apical_dom_sf"/>
</dbReference>